<dbReference type="EMBL" id="BCSZ01000045">
    <property type="protein sequence ID" value="GAT04461.1"/>
    <property type="molecule type" value="Genomic_DNA"/>
</dbReference>
<gene>
    <name evidence="1" type="ORF">RMCFA_4572</name>
</gene>
<organism evidence="1 2">
    <name type="scientific">Mycolicibacterium fortuitum subsp. acetamidolyticum</name>
    <dbReference type="NCBI Taxonomy" id="144550"/>
    <lineage>
        <taxon>Bacteria</taxon>
        <taxon>Bacillati</taxon>
        <taxon>Actinomycetota</taxon>
        <taxon>Actinomycetes</taxon>
        <taxon>Mycobacteriales</taxon>
        <taxon>Mycobacteriaceae</taxon>
        <taxon>Mycolicibacterium</taxon>
    </lineage>
</organism>
<accession>A0A117IFM1</accession>
<evidence type="ECO:0000313" key="1">
    <source>
        <dbReference type="EMBL" id="GAT04461.1"/>
    </source>
</evidence>
<comment type="caution">
    <text evidence="1">The sequence shown here is derived from an EMBL/GenBank/DDBJ whole genome shotgun (WGS) entry which is preliminary data.</text>
</comment>
<dbReference type="Proteomes" id="UP000069705">
    <property type="component" value="Unassembled WGS sequence"/>
</dbReference>
<reference evidence="2" key="2">
    <citation type="submission" date="2016-02" db="EMBL/GenBank/DDBJ databases">
        <title>Draft genome sequence of five rapidly growing Mycobacterium species.</title>
        <authorList>
            <person name="Katahira K."/>
            <person name="Gotou Y."/>
            <person name="Iida K."/>
            <person name="Ogura Y."/>
            <person name="Hayashi T."/>
        </authorList>
    </citation>
    <scope>NUCLEOTIDE SEQUENCE [LARGE SCALE GENOMIC DNA]</scope>
    <source>
        <strain evidence="2">JCM6368</strain>
    </source>
</reference>
<protein>
    <submittedName>
        <fullName evidence="1">Uncharacterized protein</fullName>
    </submittedName>
</protein>
<dbReference type="RefSeq" id="WP_165613866.1">
    <property type="nucleotide sequence ID" value="NZ_BCSZ01000045.1"/>
</dbReference>
<sequence>MDTDVLVEQMVERLTQSVKELDAESSERIVTAAHDEPRSVRIRRQDNLLESVRLAL</sequence>
<dbReference type="AlphaFoldDB" id="A0A117IFM1"/>
<proteinExistence type="predicted"/>
<reference evidence="1 2" key="1">
    <citation type="journal article" date="2016" name="Genome Announc.">
        <title>Draft Genome Sequences of Five Rapidly Growing Mycobacterium Species, M. thermoresistibile, M. fortuitum subsp. acetamidolyticum, M. canariasense, M. brisbanense, and M. novocastrense.</title>
        <authorList>
            <person name="Katahira K."/>
            <person name="Ogura Y."/>
            <person name="Gotoh Y."/>
            <person name="Hayashi T."/>
        </authorList>
    </citation>
    <scope>NUCLEOTIDE SEQUENCE [LARGE SCALE GENOMIC DNA]</scope>
    <source>
        <strain evidence="1 2">JCM6368</strain>
    </source>
</reference>
<evidence type="ECO:0000313" key="2">
    <source>
        <dbReference type="Proteomes" id="UP000069705"/>
    </source>
</evidence>
<name>A0A117IFM1_MYCFO</name>